<feature type="compositionally biased region" description="Basic and acidic residues" evidence="1">
    <location>
        <begin position="8"/>
        <end position="21"/>
    </location>
</feature>
<dbReference type="EMBL" id="JARBHB010000010">
    <property type="protein sequence ID" value="KAJ8873878.1"/>
    <property type="molecule type" value="Genomic_DNA"/>
</dbReference>
<name>A0ABQ9GPF5_9NEOP</name>
<evidence type="ECO:0000256" key="1">
    <source>
        <dbReference type="SAM" id="MobiDB-lite"/>
    </source>
</evidence>
<comment type="caution">
    <text evidence="2">The sequence shown here is derived from an EMBL/GenBank/DDBJ whole genome shotgun (WGS) entry which is preliminary data.</text>
</comment>
<evidence type="ECO:0000313" key="3">
    <source>
        <dbReference type="Proteomes" id="UP001159363"/>
    </source>
</evidence>
<accession>A0ABQ9GPF5</accession>
<feature type="compositionally biased region" description="Polar residues" evidence="1">
    <location>
        <begin position="66"/>
        <end position="82"/>
    </location>
</feature>
<dbReference type="Proteomes" id="UP001159363">
    <property type="component" value="Chromosome 9"/>
</dbReference>
<feature type="region of interest" description="Disordered" evidence="1">
    <location>
        <begin position="59"/>
        <end position="85"/>
    </location>
</feature>
<protein>
    <submittedName>
        <fullName evidence="2">Uncharacterized protein</fullName>
    </submittedName>
</protein>
<reference evidence="2 3" key="1">
    <citation type="submission" date="2023-02" db="EMBL/GenBank/DDBJ databases">
        <title>LHISI_Scaffold_Assembly.</title>
        <authorList>
            <person name="Stuart O.P."/>
            <person name="Cleave R."/>
            <person name="Magrath M.J.L."/>
            <person name="Mikheyev A.S."/>
        </authorList>
    </citation>
    <scope>NUCLEOTIDE SEQUENCE [LARGE SCALE GENOMIC DNA]</scope>
    <source>
        <strain evidence="2">Daus_M_001</strain>
        <tissue evidence="2">Leg muscle</tissue>
    </source>
</reference>
<proteinExistence type="predicted"/>
<sequence length="198" mass="21509">MWEIELSMEQRRNEGVGETRENPPTNGIVRHDSHIRKSSDLAGDRARFMLVGVGRLTTRPPRPLQITGSPLTMDGTSVSATEGESGKPEGVCQIVGCTEKVKDIKLKDLPPVHQYLKKIDSGSSQPSTSKEDGMIAWIVGGSLGSKNTYLQFRCLALSNPPVCSPAHELHMTYKTIQAETKLLAAVLGAHGITEVSNF</sequence>
<organism evidence="2 3">
    <name type="scientific">Dryococelus australis</name>
    <dbReference type="NCBI Taxonomy" id="614101"/>
    <lineage>
        <taxon>Eukaryota</taxon>
        <taxon>Metazoa</taxon>
        <taxon>Ecdysozoa</taxon>
        <taxon>Arthropoda</taxon>
        <taxon>Hexapoda</taxon>
        <taxon>Insecta</taxon>
        <taxon>Pterygota</taxon>
        <taxon>Neoptera</taxon>
        <taxon>Polyneoptera</taxon>
        <taxon>Phasmatodea</taxon>
        <taxon>Verophasmatodea</taxon>
        <taxon>Anareolatae</taxon>
        <taxon>Phasmatidae</taxon>
        <taxon>Eurycanthinae</taxon>
        <taxon>Dryococelus</taxon>
    </lineage>
</organism>
<gene>
    <name evidence="2" type="ORF">PR048_024714</name>
</gene>
<feature type="region of interest" description="Disordered" evidence="1">
    <location>
        <begin position="1"/>
        <end position="27"/>
    </location>
</feature>
<keyword evidence="3" id="KW-1185">Reference proteome</keyword>
<evidence type="ECO:0000313" key="2">
    <source>
        <dbReference type="EMBL" id="KAJ8873878.1"/>
    </source>
</evidence>